<sequence>MYKKSVRLSLNKISQYKDVVSYKGNDYPKSYFLTLWQEFDLEELNNHEHFLLEQNITEHSRVIFDREYLLELERVDVVKKANGQIWQYKLSLKEGERLYIEAFTKLYVRVKND</sequence>
<gene>
    <name evidence="1" type="ORF">BG261_07885</name>
</gene>
<dbReference type="AlphaFoldDB" id="A0A1E8GKK5"/>
<reference evidence="2" key="1">
    <citation type="submission" date="2016-09" db="EMBL/GenBank/DDBJ databases">
        <title>Draft genome sequence of a novel species of the family Streptococcaceae isolated from flowers.</title>
        <authorList>
            <person name="Chuah L.-O."/>
            <person name="Yap K.-P."/>
            <person name="Thong K.L."/>
            <person name="Liong M.T."/>
            <person name="Ahmad R."/>
            <person name="Rusul G."/>
        </authorList>
    </citation>
    <scope>NUCLEOTIDE SEQUENCE [LARGE SCALE GENOMIC DNA]</scope>
    <source>
        <strain evidence="2">DF1</strain>
    </source>
</reference>
<dbReference type="RefSeq" id="WP_070793202.1">
    <property type="nucleotide sequence ID" value="NZ_MKIR01000026.1"/>
</dbReference>
<evidence type="ECO:0000313" key="2">
    <source>
        <dbReference type="Proteomes" id="UP000178622"/>
    </source>
</evidence>
<name>A0A1E8GKK5_9LACT</name>
<keyword evidence="2" id="KW-1185">Reference proteome</keyword>
<dbReference type="OrthoDB" id="2339503at2"/>
<protein>
    <submittedName>
        <fullName evidence="1">Uncharacterized protein</fullName>
    </submittedName>
</protein>
<evidence type="ECO:0000313" key="1">
    <source>
        <dbReference type="EMBL" id="OFI48193.1"/>
    </source>
</evidence>
<dbReference type="EMBL" id="MKIR01000026">
    <property type="protein sequence ID" value="OFI48193.1"/>
    <property type="molecule type" value="Genomic_DNA"/>
</dbReference>
<organism evidence="1 2">
    <name type="scientific">Floricoccus tropicus</name>
    <dbReference type="NCBI Taxonomy" id="1859473"/>
    <lineage>
        <taxon>Bacteria</taxon>
        <taxon>Bacillati</taxon>
        <taxon>Bacillota</taxon>
        <taxon>Bacilli</taxon>
        <taxon>Lactobacillales</taxon>
        <taxon>Streptococcaceae</taxon>
        <taxon>Floricoccus</taxon>
    </lineage>
</organism>
<accession>A0A1E8GKK5</accession>
<comment type="caution">
    <text evidence="1">The sequence shown here is derived from an EMBL/GenBank/DDBJ whole genome shotgun (WGS) entry which is preliminary data.</text>
</comment>
<dbReference type="Proteomes" id="UP000178622">
    <property type="component" value="Unassembled WGS sequence"/>
</dbReference>
<dbReference type="STRING" id="1859473.BG261_07885"/>
<proteinExistence type="predicted"/>